<keyword evidence="6" id="KW-1185">Reference proteome</keyword>
<reference evidence="5 6" key="1">
    <citation type="submission" date="2015-09" db="EMBL/GenBank/DDBJ databases">
        <title>Genome of Desulfovibrio dechloracetivorans BerOc1, a mercury methylating strain isolated from highly hydrocarbons and metals contaminated coastal sediments.</title>
        <authorList>
            <person name="Goni Urriza M."/>
            <person name="Gassie C."/>
            <person name="Bouchez O."/>
            <person name="Klopp C."/>
            <person name="Ranchou-Peyruse A."/>
            <person name="Remy G."/>
        </authorList>
    </citation>
    <scope>NUCLEOTIDE SEQUENCE [LARGE SCALE GENOMIC DNA]</scope>
    <source>
        <strain evidence="5 6">BerOc1</strain>
    </source>
</reference>
<evidence type="ECO:0000256" key="1">
    <source>
        <dbReference type="ARBA" id="ARBA00022553"/>
    </source>
</evidence>
<dbReference type="CDD" id="cd17546">
    <property type="entry name" value="REC_hyHK_CKI1_RcsC-like"/>
    <property type="match status" value="1"/>
</dbReference>
<dbReference type="PANTHER" id="PTHR45339">
    <property type="entry name" value="HYBRID SIGNAL TRANSDUCTION HISTIDINE KINASE J"/>
    <property type="match status" value="1"/>
</dbReference>
<dbReference type="Gene3D" id="3.40.50.2300">
    <property type="match status" value="1"/>
</dbReference>
<feature type="modified residue" description="4-aspartylphosphate" evidence="3">
    <location>
        <position position="66"/>
    </location>
</feature>
<evidence type="ECO:0000313" key="5">
    <source>
        <dbReference type="EMBL" id="OIQ52135.1"/>
    </source>
</evidence>
<dbReference type="InterPro" id="IPR011006">
    <property type="entry name" value="CheY-like_superfamily"/>
</dbReference>
<accession>A0A1J5NFY9</accession>
<proteinExistence type="predicted"/>
<dbReference type="EC" id="2.7.13.3" evidence="5"/>
<dbReference type="PANTHER" id="PTHR45339:SF1">
    <property type="entry name" value="HYBRID SIGNAL TRANSDUCTION HISTIDINE KINASE J"/>
    <property type="match status" value="1"/>
</dbReference>
<keyword evidence="2" id="KW-0902">Two-component regulatory system</keyword>
<name>A0A1J5NFY9_9BACT</name>
<dbReference type="InterPro" id="IPR001789">
    <property type="entry name" value="Sig_transdc_resp-reg_receiver"/>
</dbReference>
<evidence type="ECO:0000259" key="4">
    <source>
        <dbReference type="PROSITE" id="PS50110"/>
    </source>
</evidence>
<keyword evidence="1 3" id="KW-0597">Phosphoprotein</keyword>
<dbReference type="SUPFAM" id="SSF52172">
    <property type="entry name" value="CheY-like"/>
    <property type="match status" value="1"/>
</dbReference>
<protein>
    <submittedName>
        <fullName evidence="5">Signal transduction histidine-protein kinase BarA</fullName>
        <ecNumber evidence="5">2.7.13.3</ecNumber>
    </submittedName>
</protein>
<dbReference type="Proteomes" id="UP000181901">
    <property type="component" value="Unassembled WGS sequence"/>
</dbReference>
<dbReference type="EMBL" id="LKAQ01000001">
    <property type="protein sequence ID" value="OIQ52135.1"/>
    <property type="molecule type" value="Genomic_DNA"/>
</dbReference>
<feature type="domain" description="Response regulatory" evidence="4">
    <location>
        <begin position="17"/>
        <end position="136"/>
    </location>
</feature>
<dbReference type="GO" id="GO:0000160">
    <property type="term" value="P:phosphorelay signal transduction system"/>
    <property type="evidence" value="ECO:0007669"/>
    <property type="project" value="UniProtKB-KW"/>
</dbReference>
<dbReference type="Pfam" id="PF00072">
    <property type="entry name" value="Response_reg"/>
    <property type="match status" value="1"/>
</dbReference>
<dbReference type="SMART" id="SM00448">
    <property type="entry name" value="REC"/>
    <property type="match status" value="1"/>
</dbReference>
<evidence type="ECO:0000256" key="3">
    <source>
        <dbReference type="PROSITE-ProRule" id="PRU00169"/>
    </source>
</evidence>
<keyword evidence="5" id="KW-0418">Kinase</keyword>
<keyword evidence="5" id="KW-0808">Transferase</keyword>
<comment type="caution">
    <text evidence="5">The sequence shown here is derived from an EMBL/GenBank/DDBJ whole genome shotgun (WGS) entry which is preliminary data.</text>
</comment>
<dbReference type="GO" id="GO:0004673">
    <property type="term" value="F:protein histidine kinase activity"/>
    <property type="evidence" value="ECO:0007669"/>
    <property type="project" value="UniProtKB-EC"/>
</dbReference>
<dbReference type="AlphaFoldDB" id="A0A1J5NFY9"/>
<gene>
    <name evidence="5" type="primary">barA_2</name>
    <name evidence="5" type="ORF">BerOc1_00608</name>
</gene>
<evidence type="ECO:0000256" key="2">
    <source>
        <dbReference type="ARBA" id="ARBA00023012"/>
    </source>
</evidence>
<organism evidence="5 6">
    <name type="scientific">Pseudodesulfovibrio hydrargyri</name>
    <dbReference type="NCBI Taxonomy" id="2125990"/>
    <lineage>
        <taxon>Bacteria</taxon>
        <taxon>Pseudomonadati</taxon>
        <taxon>Thermodesulfobacteriota</taxon>
        <taxon>Desulfovibrionia</taxon>
        <taxon>Desulfovibrionales</taxon>
        <taxon>Desulfovibrionaceae</taxon>
    </lineage>
</organism>
<dbReference type="PROSITE" id="PS50110">
    <property type="entry name" value="RESPONSE_REGULATORY"/>
    <property type="match status" value="1"/>
</dbReference>
<sequence length="142" mass="15787">MNSMPPARDDGPDKPVHILVAEDSESNQMLLSLYFTDSGYTLDFAENGREAVARFKKGSYELVLMDIFMPVMDGLDATREIRSFEKERGLSPVPIVAVSANAFAEDRQRSMKAGCSDFMAKPIRKVPLLKFVARTLGETPQP</sequence>
<evidence type="ECO:0000313" key="6">
    <source>
        <dbReference type="Proteomes" id="UP000181901"/>
    </source>
</evidence>